<feature type="transmembrane region" description="Helical" evidence="9">
    <location>
        <begin position="123"/>
        <end position="144"/>
    </location>
</feature>
<organism evidence="10 11">
    <name type="scientific">Legionella spiritensis</name>
    <dbReference type="NCBI Taxonomy" id="452"/>
    <lineage>
        <taxon>Bacteria</taxon>
        <taxon>Pseudomonadati</taxon>
        <taxon>Pseudomonadota</taxon>
        <taxon>Gammaproteobacteria</taxon>
        <taxon>Legionellales</taxon>
        <taxon>Legionellaceae</taxon>
        <taxon>Legionella</taxon>
    </lineage>
</organism>
<dbReference type="PANTHER" id="PTHR37484:SF1">
    <property type="entry name" value="ROD SHAPE-DETERMINING PROTEIN MRED"/>
    <property type="match status" value="1"/>
</dbReference>
<dbReference type="PIRSF" id="PIRSF018472">
    <property type="entry name" value="MreD_proteobac"/>
    <property type="match status" value="1"/>
</dbReference>
<evidence type="ECO:0000256" key="9">
    <source>
        <dbReference type="SAM" id="Phobius"/>
    </source>
</evidence>
<evidence type="ECO:0000313" key="11">
    <source>
        <dbReference type="Proteomes" id="UP000054877"/>
    </source>
</evidence>
<comment type="subcellular location">
    <subcellularLocation>
        <location evidence="8">Cell inner membrane</location>
    </subcellularLocation>
    <subcellularLocation>
        <location evidence="1">Cell membrane</location>
        <topology evidence="1">Multi-pass membrane protein</topology>
    </subcellularLocation>
</comment>
<sequence>MSLVKWRLVLVLLAALTLTIMPLPELFVSIRPPWVLLVILYLQFYMPDYFKVFLLFFLGLILDTLLSSVIGEHVFALCLISWLANSKARRFYVFPIGQQMTLIGILCAFYQMIVLLIDAFLGYHVSFFSVLGTGLLSVLFWPWIRLALEETLLMNNHTKT</sequence>
<keyword evidence="7 8" id="KW-0472">Membrane</keyword>
<evidence type="ECO:0000313" key="10">
    <source>
        <dbReference type="EMBL" id="KTD61641.1"/>
    </source>
</evidence>
<dbReference type="STRING" id="452.Lspi_2271"/>
<evidence type="ECO:0000256" key="5">
    <source>
        <dbReference type="ARBA" id="ARBA00022960"/>
    </source>
</evidence>
<protein>
    <recommendedName>
        <fullName evidence="8">Rod shape-determining protein MreD</fullName>
    </recommendedName>
</protein>
<evidence type="ECO:0000256" key="4">
    <source>
        <dbReference type="ARBA" id="ARBA00022692"/>
    </source>
</evidence>
<dbReference type="PATRIC" id="fig|452.5.peg.2505"/>
<evidence type="ECO:0000256" key="6">
    <source>
        <dbReference type="ARBA" id="ARBA00022989"/>
    </source>
</evidence>
<dbReference type="NCBIfam" id="TIGR03426">
    <property type="entry name" value="shape_MreD"/>
    <property type="match status" value="1"/>
</dbReference>
<proteinExistence type="inferred from homology"/>
<comment type="similarity">
    <text evidence="2 8">Belongs to the MreD family.</text>
</comment>
<evidence type="ECO:0000256" key="7">
    <source>
        <dbReference type="ARBA" id="ARBA00023136"/>
    </source>
</evidence>
<dbReference type="GO" id="GO:0008360">
    <property type="term" value="P:regulation of cell shape"/>
    <property type="evidence" value="ECO:0007669"/>
    <property type="project" value="UniProtKB-UniRule"/>
</dbReference>
<feature type="transmembrane region" description="Helical" evidence="9">
    <location>
        <begin position="53"/>
        <end position="84"/>
    </location>
</feature>
<evidence type="ECO:0000256" key="1">
    <source>
        <dbReference type="ARBA" id="ARBA00004651"/>
    </source>
</evidence>
<keyword evidence="3 8" id="KW-1003">Cell membrane</keyword>
<evidence type="ECO:0000256" key="8">
    <source>
        <dbReference type="PIRNR" id="PIRNR018472"/>
    </source>
</evidence>
<dbReference type="RefSeq" id="WP_058484178.1">
    <property type="nucleotide sequence ID" value="NZ_CAAAII010000001.1"/>
</dbReference>
<keyword evidence="6 9" id="KW-1133">Transmembrane helix</keyword>
<dbReference type="GO" id="GO:0005886">
    <property type="term" value="C:plasma membrane"/>
    <property type="evidence" value="ECO:0007669"/>
    <property type="project" value="UniProtKB-SubCell"/>
</dbReference>
<keyword evidence="8" id="KW-0997">Cell inner membrane</keyword>
<dbReference type="InterPro" id="IPR007227">
    <property type="entry name" value="Cell_shape_determining_MreD"/>
</dbReference>
<keyword evidence="5 8" id="KW-0133">Cell shape</keyword>
<keyword evidence="4 9" id="KW-0812">Transmembrane</keyword>
<keyword evidence="11" id="KW-1185">Reference proteome</keyword>
<dbReference type="Proteomes" id="UP000054877">
    <property type="component" value="Unassembled WGS sequence"/>
</dbReference>
<comment type="caution">
    <text evidence="10">The sequence shown here is derived from an EMBL/GenBank/DDBJ whole genome shotgun (WGS) entry which is preliminary data.</text>
</comment>
<name>A0A0W0YXN8_LEGSP</name>
<dbReference type="AlphaFoldDB" id="A0A0W0YXN8"/>
<dbReference type="InterPro" id="IPR026034">
    <property type="entry name" value="MreD_proteobac"/>
</dbReference>
<evidence type="ECO:0000256" key="2">
    <source>
        <dbReference type="ARBA" id="ARBA00007776"/>
    </source>
</evidence>
<evidence type="ECO:0000256" key="3">
    <source>
        <dbReference type="ARBA" id="ARBA00022475"/>
    </source>
</evidence>
<dbReference type="EMBL" id="LNYX01000031">
    <property type="protein sequence ID" value="KTD61641.1"/>
    <property type="molecule type" value="Genomic_DNA"/>
</dbReference>
<dbReference type="Pfam" id="PF04093">
    <property type="entry name" value="MreD"/>
    <property type="match status" value="1"/>
</dbReference>
<comment type="function">
    <text evidence="8">Involved in formation of the rod shape of the cell. May also contribute to regulation of formation of penicillin-binding proteins.</text>
</comment>
<dbReference type="PANTHER" id="PTHR37484">
    <property type="entry name" value="ROD SHAPE-DETERMINING PROTEIN MRED"/>
    <property type="match status" value="1"/>
</dbReference>
<accession>A0A0W0YXN8</accession>
<reference evidence="10 11" key="1">
    <citation type="submission" date="2015-11" db="EMBL/GenBank/DDBJ databases">
        <title>Genomic analysis of 38 Legionella species identifies large and diverse effector repertoires.</title>
        <authorList>
            <person name="Burstein D."/>
            <person name="Amaro F."/>
            <person name="Zusman T."/>
            <person name="Lifshitz Z."/>
            <person name="Cohen O."/>
            <person name="Gilbert J.A."/>
            <person name="Pupko T."/>
            <person name="Shuman H.A."/>
            <person name="Segal G."/>
        </authorList>
    </citation>
    <scope>NUCLEOTIDE SEQUENCE [LARGE SCALE GENOMIC DNA]</scope>
    <source>
        <strain evidence="10 11">Mt.St.Helens-9</strain>
    </source>
</reference>
<feature type="transmembrane region" description="Helical" evidence="9">
    <location>
        <begin position="91"/>
        <end position="117"/>
    </location>
</feature>
<gene>
    <name evidence="10" type="primary">mreD</name>
    <name evidence="10" type="ORF">Lspi_2271</name>
</gene>
<dbReference type="OrthoDB" id="6647425at2"/>